<name>A0ABV0V825_9TELE</name>
<reference evidence="1 2" key="1">
    <citation type="submission" date="2021-06" db="EMBL/GenBank/DDBJ databases">
        <authorList>
            <person name="Palmer J.M."/>
        </authorList>
    </citation>
    <scope>NUCLEOTIDE SEQUENCE [LARGE SCALE GENOMIC DNA]</scope>
    <source>
        <strain evidence="2">if_2019</strain>
        <tissue evidence="1">Muscle</tissue>
    </source>
</reference>
<comment type="caution">
    <text evidence="1">The sequence shown here is derived from an EMBL/GenBank/DDBJ whole genome shotgun (WGS) entry which is preliminary data.</text>
</comment>
<sequence>MKGRHVEVICTTELETSTAAAAPTPTTITVSKFRGYILRRQHWMGLVYPSWPMIHCGSKWIVQTEVAMVEESVKL</sequence>
<keyword evidence="2" id="KW-1185">Reference proteome</keyword>
<proteinExistence type="predicted"/>
<protein>
    <submittedName>
        <fullName evidence="1">Uncharacterized protein</fullName>
    </submittedName>
</protein>
<organism evidence="1 2">
    <name type="scientific">Ilyodon furcidens</name>
    <name type="common">goldbreast splitfin</name>
    <dbReference type="NCBI Taxonomy" id="33524"/>
    <lineage>
        <taxon>Eukaryota</taxon>
        <taxon>Metazoa</taxon>
        <taxon>Chordata</taxon>
        <taxon>Craniata</taxon>
        <taxon>Vertebrata</taxon>
        <taxon>Euteleostomi</taxon>
        <taxon>Actinopterygii</taxon>
        <taxon>Neopterygii</taxon>
        <taxon>Teleostei</taxon>
        <taxon>Neoteleostei</taxon>
        <taxon>Acanthomorphata</taxon>
        <taxon>Ovalentaria</taxon>
        <taxon>Atherinomorphae</taxon>
        <taxon>Cyprinodontiformes</taxon>
        <taxon>Goodeidae</taxon>
        <taxon>Ilyodon</taxon>
    </lineage>
</organism>
<evidence type="ECO:0000313" key="1">
    <source>
        <dbReference type="EMBL" id="MEQ2252758.1"/>
    </source>
</evidence>
<dbReference type="Proteomes" id="UP001482620">
    <property type="component" value="Unassembled WGS sequence"/>
</dbReference>
<gene>
    <name evidence="1" type="ORF">ILYODFUR_025120</name>
</gene>
<accession>A0ABV0V825</accession>
<evidence type="ECO:0000313" key="2">
    <source>
        <dbReference type="Proteomes" id="UP001482620"/>
    </source>
</evidence>
<dbReference type="EMBL" id="JAHRIQ010095720">
    <property type="protein sequence ID" value="MEQ2252758.1"/>
    <property type="molecule type" value="Genomic_DNA"/>
</dbReference>